<proteinExistence type="predicted"/>
<name>X1UMR7_9ZZZZ</name>
<sequence>LEGWFCRKWEPPSNQVMGMAIVVKAAQLFGENFREEPW</sequence>
<evidence type="ECO:0000313" key="1">
    <source>
        <dbReference type="EMBL" id="GAJ18768.1"/>
    </source>
</evidence>
<comment type="caution">
    <text evidence="1">The sequence shown here is derived from an EMBL/GenBank/DDBJ whole genome shotgun (WGS) entry which is preliminary data.</text>
</comment>
<dbReference type="AlphaFoldDB" id="X1UMR7"/>
<protein>
    <submittedName>
        <fullName evidence="1">Uncharacterized protein</fullName>
    </submittedName>
</protein>
<organism evidence="1">
    <name type="scientific">marine sediment metagenome</name>
    <dbReference type="NCBI Taxonomy" id="412755"/>
    <lineage>
        <taxon>unclassified sequences</taxon>
        <taxon>metagenomes</taxon>
        <taxon>ecological metagenomes</taxon>
    </lineage>
</organism>
<feature type="non-terminal residue" evidence="1">
    <location>
        <position position="1"/>
    </location>
</feature>
<dbReference type="EMBL" id="BARW01040549">
    <property type="protein sequence ID" value="GAJ18768.1"/>
    <property type="molecule type" value="Genomic_DNA"/>
</dbReference>
<gene>
    <name evidence="1" type="ORF">S12H4_61208</name>
</gene>
<accession>X1UMR7</accession>
<reference evidence="1" key="1">
    <citation type="journal article" date="2014" name="Front. Microbiol.">
        <title>High frequency of phylogenetically diverse reductive dehalogenase-homologous genes in deep subseafloor sedimentary metagenomes.</title>
        <authorList>
            <person name="Kawai M."/>
            <person name="Futagami T."/>
            <person name="Toyoda A."/>
            <person name="Takaki Y."/>
            <person name="Nishi S."/>
            <person name="Hori S."/>
            <person name="Arai W."/>
            <person name="Tsubouchi T."/>
            <person name="Morono Y."/>
            <person name="Uchiyama I."/>
            <person name="Ito T."/>
            <person name="Fujiyama A."/>
            <person name="Inagaki F."/>
            <person name="Takami H."/>
        </authorList>
    </citation>
    <scope>NUCLEOTIDE SEQUENCE</scope>
    <source>
        <strain evidence="1">Expedition CK06-06</strain>
    </source>
</reference>